<gene>
    <name evidence="1" type="primary">Dwil\GK27319</name>
    <name evidence="1" type="ORF">Dwil_GK27319</name>
</gene>
<accession>A0A0Q9X0W1</accession>
<protein>
    <submittedName>
        <fullName evidence="1">Uncharacterized protein</fullName>
    </submittedName>
</protein>
<proteinExistence type="predicted"/>
<sequence>MVNAGCVARLLSNFHISTNQWVKTVNPGWYEKRELPKTVLIKKESLSLMTKVKSPRRLEIKNKRKFVQKMRFGKNPYHLRKSLK</sequence>
<evidence type="ECO:0000313" key="1">
    <source>
        <dbReference type="EMBL" id="KRF97570.1"/>
    </source>
</evidence>
<dbReference type="OrthoDB" id="7836614at2759"/>
<dbReference type="EMBL" id="CH963846">
    <property type="protein sequence ID" value="KRF97570.1"/>
    <property type="molecule type" value="Genomic_DNA"/>
</dbReference>
<organism evidence="1 2">
    <name type="scientific">Drosophila willistoni</name>
    <name type="common">Fruit fly</name>
    <dbReference type="NCBI Taxonomy" id="7260"/>
    <lineage>
        <taxon>Eukaryota</taxon>
        <taxon>Metazoa</taxon>
        <taxon>Ecdysozoa</taxon>
        <taxon>Arthropoda</taxon>
        <taxon>Hexapoda</taxon>
        <taxon>Insecta</taxon>
        <taxon>Pterygota</taxon>
        <taxon>Neoptera</taxon>
        <taxon>Endopterygota</taxon>
        <taxon>Diptera</taxon>
        <taxon>Brachycera</taxon>
        <taxon>Muscomorpha</taxon>
        <taxon>Ephydroidea</taxon>
        <taxon>Drosophilidae</taxon>
        <taxon>Drosophila</taxon>
        <taxon>Sophophora</taxon>
    </lineage>
</organism>
<dbReference type="Proteomes" id="UP000007798">
    <property type="component" value="Unassembled WGS sequence"/>
</dbReference>
<dbReference type="InParanoid" id="A0A0Q9X0W1"/>
<keyword evidence="2" id="KW-1185">Reference proteome</keyword>
<dbReference type="AlphaFoldDB" id="A0A0Q9X0W1"/>
<evidence type="ECO:0000313" key="2">
    <source>
        <dbReference type="Proteomes" id="UP000007798"/>
    </source>
</evidence>
<reference evidence="1 2" key="1">
    <citation type="journal article" date="2007" name="Nature">
        <title>Evolution of genes and genomes on the Drosophila phylogeny.</title>
        <authorList>
            <consortium name="Drosophila 12 Genomes Consortium"/>
            <person name="Clark A.G."/>
            <person name="Eisen M.B."/>
            <person name="Smith D.R."/>
            <person name="Bergman C.M."/>
            <person name="Oliver B."/>
            <person name="Markow T.A."/>
            <person name="Kaufman T.C."/>
            <person name="Kellis M."/>
            <person name="Gelbart W."/>
            <person name="Iyer V.N."/>
            <person name="Pollard D.A."/>
            <person name="Sackton T.B."/>
            <person name="Larracuente A.M."/>
            <person name="Singh N.D."/>
            <person name="Abad J.P."/>
            <person name="Abt D.N."/>
            <person name="Adryan B."/>
            <person name="Aguade M."/>
            <person name="Akashi H."/>
            <person name="Anderson W.W."/>
            <person name="Aquadro C.F."/>
            <person name="Ardell D.H."/>
            <person name="Arguello R."/>
            <person name="Artieri C.G."/>
            <person name="Barbash D.A."/>
            <person name="Barker D."/>
            <person name="Barsanti P."/>
            <person name="Batterham P."/>
            <person name="Batzoglou S."/>
            <person name="Begun D."/>
            <person name="Bhutkar A."/>
            <person name="Blanco E."/>
            <person name="Bosak S.A."/>
            <person name="Bradley R.K."/>
            <person name="Brand A.D."/>
            <person name="Brent M.R."/>
            <person name="Brooks A.N."/>
            <person name="Brown R.H."/>
            <person name="Butlin R.K."/>
            <person name="Caggese C."/>
            <person name="Calvi B.R."/>
            <person name="Bernardo de Carvalho A."/>
            <person name="Caspi A."/>
            <person name="Castrezana S."/>
            <person name="Celniker S.E."/>
            <person name="Chang J.L."/>
            <person name="Chapple C."/>
            <person name="Chatterji S."/>
            <person name="Chinwalla A."/>
            <person name="Civetta A."/>
            <person name="Clifton S.W."/>
            <person name="Comeron J.M."/>
            <person name="Costello J.C."/>
            <person name="Coyne J.A."/>
            <person name="Daub J."/>
            <person name="David R.G."/>
            <person name="Delcher A.L."/>
            <person name="Delehaunty K."/>
            <person name="Do C.B."/>
            <person name="Ebling H."/>
            <person name="Edwards K."/>
            <person name="Eickbush T."/>
            <person name="Evans J.D."/>
            <person name="Filipski A."/>
            <person name="Findeiss S."/>
            <person name="Freyhult E."/>
            <person name="Fulton L."/>
            <person name="Fulton R."/>
            <person name="Garcia A.C."/>
            <person name="Gardiner A."/>
            <person name="Garfield D.A."/>
            <person name="Garvin B.E."/>
            <person name="Gibson G."/>
            <person name="Gilbert D."/>
            <person name="Gnerre S."/>
            <person name="Godfrey J."/>
            <person name="Good R."/>
            <person name="Gotea V."/>
            <person name="Gravely B."/>
            <person name="Greenberg A.J."/>
            <person name="Griffiths-Jones S."/>
            <person name="Gross S."/>
            <person name="Guigo R."/>
            <person name="Gustafson E.A."/>
            <person name="Haerty W."/>
            <person name="Hahn M.W."/>
            <person name="Halligan D.L."/>
            <person name="Halpern A.L."/>
            <person name="Halter G.M."/>
            <person name="Han M.V."/>
            <person name="Heger A."/>
            <person name="Hillier L."/>
            <person name="Hinrichs A.S."/>
            <person name="Holmes I."/>
            <person name="Hoskins R.A."/>
            <person name="Hubisz M.J."/>
            <person name="Hultmark D."/>
            <person name="Huntley M.A."/>
            <person name="Jaffe D.B."/>
            <person name="Jagadeeshan S."/>
            <person name="Jeck W.R."/>
            <person name="Johnson J."/>
            <person name="Jones C.D."/>
            <person name="Jordan W.C."/>
            <person name="Karpen G.H."/>
            <person name="Kataoka E."/>
            <person name="Keightley P.D."/>
            <person name="Kheradpour P."/>
            <person name="Kirkness E.F."/>
            <person name="Koerich L.B."/>
            <person name="Kristiansen K."/>
            <person name="Kudrna D."/>
            <person name="Kulathinal R.J."/>
            <person name="Kumar S."/>
            <person name="Kwok R."/>
            <person name="Lander E."/>
            <person name="Langley C.H."/>
            <person name="Lapoint R."/>
            <person name="Lazzaro B.P."/>
            <person name="Lee S.J."/>
            <person name="Levesque L."/>
            <person name="Li R."/>
            <person name="Lin C.F."/>
            <person name="Lin M.F."/>
            <person name="Lindblad-Toh K."/>
            <person name="Llopart A."/>
            <person name="Long M."/>
            <person name="Low L."/>
            <person name="Lozovsky E."/>
            <person name="Lu J."/>
            <person name="Luo M."/>
            <person name="Machado C.A."/>
            <person name="Makalowski W."/>
            <person name="Marzo M."/>
            <person name="Matsuda M."/>
            <person name="Matzkin L."/>
            <person name="McAllister B."/>
            <person name="McBride C.S."/>
            <person name="McKernan B."/>
            <person name="McKernan K."/>
            <person name="Mendez-Lago M."/>
            <person name="Minx P."/>
            <person name="Mollenhauer M.U."/>
            <person name="Montooth K."/>
            <person name="Mount S.M."/>
            <person name="Mu X."/>
            <person name="Myers E."/>
            <person name="Negre B."/>
            <person name="Newfeld S."/>
            <person name="Nielsen R."/>
            <person name="Noor M.A."/>
            <person name="O'Grady P."/>
            <person name="Pachter L."/>
            <person name="Papaceit M."/>
            <person name="Parisi M.J."/>
            <person name="Parisi M."/>
            <person name="Parts L."/>
            <person name="Pedersen J.S."/>
            <person name="Pesole G."/>
            <person name="Phillippy A.M."/>
            <person name="Ponting C.P."/>
            <person name="Pop M."/>
            <person name="Porcelli D."/>
            <person name="Powell J.R."/>
            <person name="Prohaska S."/>
            <person name="Pruitt K."/>
            <person name="Puig M."/>
            <person name="Quesneville H."/>
            <person name="Ram K.R."/>
            <person name="Rand D."/>
            <person name="Rasmussen M.D."/>
            <person name="Reed L.K."/>
            <person name="Reenan R."/>
            <person name="Reily A."/>
            <person name="Remington K.A."/>
            <person name="Rieger T.T."/>
            <person name="Ritchie M.G."/>
            <person name="Robin C."/>
            <person name="Rogers Y.H."/>
            <person name="Rohde C."/>
            <person name="Rozas J."/>
            <person name="Rubenfield M.J."/>
            <person name="Ruiz A."/>
            <person name="Russo S."/>
            <person name="Salzberg S.L."/>
            <person name="Sanchez-Gracia A."/>
            <person name="Saranga D.J."/>
            <person name="Sato H."/>
            <person name="Schaeffer S.W."/>
            <person name="Schatz M.C."/>
            <person name="Schlenke T."/>
            <person name="Schwartz R."/>
            <person name="Segarra C."/>
            <person name="Singh R.S."/>
            <person name="Sirot L."/>
            <person name="Sirota M."/>
            <person name="Sisneros N.B."/>
            <person name="Smith C.D."/>
            <person name="Smith T.F."/>
            <person name="Spieth J."/>
            <person name="Stage D.E."/>
            <person name="Stark A."/>
            <person name="Stephan W."/>
            <person name="Strausberg R.L."/>
            <person name="Strempel S."/>
            <person name="Sturgill D."/>
            <person name="Sutton G."/>
            <person name="Sutton G.G."/>
            <person name="Tao W."/>
            <person name="Teichmann S."/>
            <person name="Tobari Y.N."/>
            <person name="Tomimura Y."/>
            <person name="Tsolas J.M."/>
            <person name="Valente V.L."/>
            <person name="Venter E."/>
            <person name="Venter J.C."/>
            <person name="Vicario S."/>
            <person name="Vieira F.G."/>
            <person name="Vilella A.J."/>
            <person name="Villasante A."/>
            <person name="Walenz B."/>
            <person name="Wang J."/>
            <person name="Wasserman M."/>
            <person name="Watts T."/>
            <person name="Wilson D."/>
            <person name="Wilson R.K."/>
            <person name="Wing R.A."/>
            <person name="Wolfner M.F."/>
            <person name="Wong A."/>
            <person name="Wong G.K."/>
            <person name="Wu C.I."/>
            <person name="Wu G."/>
            <person name="Yamamoto D."/>
            <person name="Yang H.P."/>
            <person name="Yang S.P."/>
            <person name="Yorke J.A."/>
            <person name="Yoshida K."/>
            <person name="Zdobnov E."/>
            <person name="Zhang P."/>
            <person name="Zhang Y."/>
            <person name="Zimin A.V."/>
            <person name="Baldwin J."/>
            <person name="Abdouelleil A."/>
            <person name="Abdulkadir J."/>
            <person name="Abebe A."/>
            <person name="Abera B."/>
            <person name="Abreu J."/>
            <person name="Acer S.C."/>
            <person name="Aftuck L."/>
            <person name="Alexander A."/>
            <person name="An P."/>
            <person name="Anderson E."/>
            <person name="Anderson S."/>
            <person name="Arachi H."/>
            <person name="Azer M."/>
            <person name="Bachantsang P."/>
            <person name="Barry A."/>
            <person name="Bayul T."/>
            <person name="Berlin A."/>
            <person name="Bessette D."/>
            <person name="Bloom T."/>
            <person name="Blye J."/>
            <person name="Boguslavskiy L."/>
            <person name="Bonnet C."/>
            <person name="Boukhgalter B."/>
            <person name="Bourzgui I."/>
            <person name="Brown A."/>
            <person name="Cahill P."/>
            <person name="Channer S."/>
            <person name="Cheshatsang Y."/>
            <person name="Chuda L."/>
            <person name="Citroen M."/>
            <person name="Collymore A."/>
            <person name="Cooke P."/>
            <person name="Costello M."/>
            <person name="D'Aco K."/>
            <person name="Daza R."/>
            <person name="De Haan G."/>
            <person name="DeGray S."/>
            <person name="DeMaso C."/>
            <person name="Dhargay N."/>
            <person name="Dooley K."/>
            <person name="Dooley E."/>
            <person name="Doricent M."/>
            <person name="Dorje P."/>
            <person name="Dorjee K."/>
            <person name="Dupes A."/>
            <person name="Elong R."/>
            <person name="Falk J."/>
            <person name="Farina A."/>
            <person name="Faro S."/>
            <person name="Ferguson D."/>
            <person name="Fisher S."/>
            <person name="Foley C.D."/>
            <person name="Franke A."/>
            <person name="Friedrich D."/>
            <person name="Gadbois L."/>
            <person name="Gearin G."/>
            <person name="Gearin C.R."/>
            <person name="Giannoukos G."/>
            <person name="Goode T."/>
            <person name="Graham J."/>
            <person name="Grandbois E."/>
            <person name="Grewal S."/>
            <person name="Gyaltsen K."/>
            <person name="Hafez N."/>
            <person name="Hagos B."/>
            <person name="Hall J."/>
            <person name="Henson C."/>
            <person name="Hollinger A."/>
            <person name="Honan T."/>
            <person name="Huard M.D."/>
            <person name="Hughes L."/>
            <person name="Hurhula B."/>
            <person name="Husby M.E."/>
            <person name="Kamat A."/>
            <person name="Kanga B."/>
            <person name="Kashin S."/>
            <person name="Khazanovich D."/>
            <person name="Kisner P."/>
            <person name="Lance K."/>
            <person name="Lara M."/>
            <person name="Lee W."/>
            <person name="Lennon N."/>
            <person name="Letendre F."/>
            <person name="LeVine R."/>
            <person name="Lipovsky A."/>
            <person name="Liu X."/>
            <person name="Liu J."/>
            <person name="Liu S."/>
            <person name="Lokyitsang T."/>
            <person name="Lokyitsang Y."/>
            <person name="Lubonja R."/>
            <person name="Lui A."/>
            <person name="MacDonald P."/>
            <person name="Magnisalis V."/>
            <person name="Maru K."/>
            <person name="Matthews C."/>
            <person name="McCusker W."/>
            <person name="McDonough S."/>
            <person name="Mehta T."/>
            <person name="Meldrim J."/>
            <person name="Meneus L."/>
            <person name="Mihai O."/>
            <person name="Mihalev A."/>
            <person name="Mihova T."/>
            <person name="Mittelman R."/>
            <person name="Mlenga V."/>
            <person name="Montmayeur A."/>
            <person name="Mulrain L."/>
            <person name="Navidi A."/>
            <person name="Naylor J."/>
            <person name="Negash T."/>
            <person name="Nguyen T."/>
            <person name="Nguyen N."/>
            <person name="Nicol R."/>
            <person name="Norbu C."/>
            <person name="Norbu N."/>
            <person name="Novod N."/>
            <person name="O'Neill B."/>
            <person name="Osman S."/>
            <person name="Markiewicz E."/>
            <person name="Oyono O.L."/>
            <person name="Patti C."/>
            <person name="Phunkhang P."/>
            <person name="Pierre F."/>
            <person name="Priest M."/>
            <person name="Raghuraman S."/>
            <person name="Rege F."/>
            <person name="Reyes R."/>
            <person name="Rise C."/>
            <person name="Rogov P."/>
            <person name="Ross K."/>
            <person name="Ryan E."/>
            <person name="Settipalli S."/>
            <person name="Shea T."/>
            <person name="Sherpa N."/>
            <person name="Shi L."/>
            <person name="Shih D."/>
            <person name="Sparrow T."/>
            <person name="Spaulding J."/>
            <person name="Stalker J."/>
            <person name="Stange-Thomann N."/>
            <person name="Stavropoulos S."/>
            <person name="Stone C."/>
            <person name="Strader C."/>
            <person name="Tesfaye S."/>
            <person name="Thomson T."/>
            <person name="Thoulutsang Y."/>
            <person name="Thoulutsang D."/>
            <person name="Topham K."/>
            <person name="Topping I."/>
            <person name="Tsamla T."/>
            <person name="Vassiliev H."/>
            <person name="Vo A."/>
            <person name="Wangchuk T."/>
            <person name="Wangdi T."/>
            <person name="Weiand M."/>
            <person name="Wilkinson J."/>
            <person name="Wilson A."/>
            <person name="Yadav S."/>
            <person name="Young G."/>
            <person name="Yu Q."/>
            <person name="Zembek L."/>
            <person name="Zhong D."/>
            <person name="Zimmer A."/>
            <person name="Zwirko Z."/>
            <person name="Jaffe D.B."/>
            <person name="Alvarez P."/>
            <person name="Brockman W."/>
            <person name="Butler J."/>
            <person name="Chin C."/>
            <person name="Gnerre S."/>
            <person name="Grabherr M."/>
            <person name="Kleber M."/>
            <person name="Mauceli E."/>
            <person name="MacCallum I."/>
        </authorList>
    </citation>
    <scope>NUCLEOTIDE SEQUENCE [LARGE SCALE GENOMIC DNA]</scope>
    <source>
        <strain evidence="2">Tucson 14030-0811.24</strain>
    </source>
</reference>
<name>A0A0Q9X0W1_DROWI</name>
<dbReference type="KEGG" id="dwi:26529321"/>